<evidence type="ECO:0000313" key="3">
    <source>
        <dbReference type="Proteomes" id="UP001233999"/>
    </source>
</evidence>
<name>A0AAD7ZPK6_DIPPU</name>
<keyword evidence="1" id="KW-1133">Transmembrane helix</keyword>
<dbReference type="EMBL" id="JASPKZ010007449">
    <property type="protein sequence ID" value="KAJ9584191.1"/>
    <property type="molecule type" value="Genomic_DNA"/>
</dbReference>
<keyword evidence="3" id="KW-1185">Reference proteome</keyword>
<feature type="transmembrane region" description="Helical" evidence="1">
    <location>
        <begin position="20"/>
        <end position="42"/>
    </location>
</feature>
<dbReference type="AlphaFoldDB" id="A0AAD7ZPK6"/>
<feature type="non-terminal residue" evidence="2">
    <location>
        <position position="73"/>
    </location>
</feature>
<comment type="caution">
    <text evidence="2">The sequence shown here is derived from an EMBL/GenBank/DDBJ whole genome shotgun (WGS) entry which is preliminary data.</text>
</comment>
<feature type="non-terminal residue" evidence="2">
    <location>
        <position position="1"/>
    </location>
</feature>
<evidence type="ECO:0000256" key="1">
    <source>
        <dbReference type="SAM" id="Phobius"/>
    </source>
</evidence>
<evidence type="ECO:0000313" key="2">
    <source>
        <dbReference type="EMBL" id="KAJ9584191.1"/>
    </source>
</evidence>
<organism evidence="2 3">
    <name type="scientific">Diploptera punctata</name>
    <name type="common">Pacific beetle cockroach</name>
    <dbReference type="NCBI Taxonomy" id="6984"/>
    <lineage>
        <taxon>Eukaryota</taxon>
        <taxon>Metazoa</taxon>
        <taxon>Ecdysozoa</taxon>
        <taxon>Arthropoda</taxon>
        <taxon>Hexapoda</taxon>
        <taxon>Insecta</taxon>
        <taxon>Pterygota</taxon>
        <taxon>Neoptera</taxon>
        <taxon>Polyneoptera</taxon>
        <taxon>Dictyoptera</taxon>
        <taxon>Blattodea</taxon>
        <taxon>Blaberoidea</taxon>
        <taxon>Blaberidae</taxon>
        <taxon>Diplopterinae</taxon>
        <taxon>Diploptera</taxon>
    </lineage>
</organism>
<proteinExistence type="predicted"/>
<keyword evidence="1" id="KW-0812">Transmembrane</keyword>
<dbReference type="Proteomes" id="UP001233999">
    <property type="component" value="Unassembled WGS sequence"/>
</dbReference>
<reference evidence="2" key="2">
    <citation type="submission" date="2023-05" db="EMBL/GenBank/DDBJ databases">
        <authorList>
            <person name="Fouks B."/>
        </authorList>
    </citation>
    <scope>NUCLEOTIDE SEQUENCE</scope>
    <source>
        <strain evidence="2">Stay&amp;Tobe</strain>
        <tissue evidence="2">Testes</tissue>
    </source>
</reference>
<protein>
    <submittedName>
        <fullName evidence="2">Uncharacterized protein</fullName>
    </submittedName>
</protein>
<reference evidence="2" key="1">
    <citation type="journal article" date="2023" name="IScience">
        <title>Live-bearing cockroach genome reveals convergent evolutionary mechanisms linked to viviparity in insects and beyond.</title>
        <authorList>
            <person name="Fouks B."/>
            <person name="Harrison M.C."/>
            <person name="Mikhailova A.A."/>
            <person name="Marchal E."/>
            <person name="English S."/>
            <person name="Carruthers M."/>
            <person name="Jennings E.C."/>
            <person name="Chiamaka E.L."/>
            <person name="Frigard R.A."/>
            <person name="Pippel M."/>
            <person name="Attardo G.M."/>
            <person name="Benoit J.B."/>
            <person name="Bornberg-Bauer E."/>
            <person name="Tobe S.S."/>
        </authorList>
    </citation>
    <scope>NUCLEOTIDE SEQUENCE</scope>
    <source>
        <strain evidence="2">Stay&amp;Tobe</strain>
    </source>
</reference>
<keyword evidence="1" id="KW-0472">Membrane</keyword>
<sequence>ADILSNLSLVILRVISSTEFIISNTLIFSTFLITNVFALVFFRFATVVLIESECVFCAVFGVQWTCESECSNI</sequence>
<gene>
    <name evidence="2" type="ORF">L9F63_021488</name>
</gene>
<accession>A0AAD7ZPK6</accession>